<proteinExistence type="predicted"/>
<evidence type="ECO:0000313" key="1">
    <source>
        <dbReference type="EMBL" id="GGH81000.1"/>
    </source>
</evidence>
<reference evidence="1" key="2">
    <citation type="submission" date="2020-09" db="EMBL/GenBank/DDBJ databases">
        <authorList>
            <person name="Sun Q."/>
            <person name="Zhou Y."/>
        </authorList>
    </citation>
    <scope>NUCLEOTIDE SEQUENCE</scope>
    <source>
        <strain evidence="1">CGMCC 1.15290</strain>
    </source>
</reference>
<keyword evidence="2" id="KW-1185">Reference proteome</keyword>
<protein>
    <recommendedName>
        <fullName evidence="3">DUF4286 family protein</fullName>
    </recommendedName>
</protein>
<gene>
    <name evidence="1" type="ORF">GCM10011379_52710</name>
</gene>
<sequence length="101" mass="11920">MLIYNITTKVDWLIHDQWLKWMKTVHVPEVMATGCFQQQQMVRLLETDETEGATYAMQYYAATEADYHRYTELFAPALRQQILGKWGARVISFRSLMEVVN</sequence>
<dbReference type="RefSeq" id="WP_188958248.1">
    <property type="nucleotide sequence ID" value="NZ_BMIB01000006.1"/>
</dbReference>
<dbReference type="Pfam" id="PF14114">
    <property type="entry name" value="DUF4286"/>
    <property type="match status" value="1"/>
</dbReference>
<evidence type="ECO:0000313" key="2">
    <source>
        <dbReference type="Proteomes" id="UP000627292"/>
    </source>
</evidence>
<name>A0A917MYZ6_9BACT</name>
<reference evidence="1" key="1">
    <citation type="journal article" date="2014" name="Int. J. Syst. Evol. Microbiol.">
        <title>Complete genome sequence of Corynebacterium casei LMG S-19264T (=DSM 44701T), isolated from a smear-ripened cheese.</title>
        <authorList>
            <consortium name="US DOE Joint Genome Institute (JGI-PGF)"/>
            <person name="Walter F."/>
            <person name="Albersmeier A."/>
            <person name="Kalinowski J."/>
            <person name="Ruckert C."/>
        </authorList>
    </citation>
    <scope>NUCLEOTIDE SEQUENCE</scope>
    <source>
        <strain evidence="1">CGMCC 1.15290</strain>
    </source>
</reference>
<dbReference type="EMBL" id="BMIB01000006">
    <property type="protein sequence ID" value="GGH81000.1"/>
    <property type="molecule type" value="Genomic_DNA"/>
</dbReference>
<accession>A0A917MYZ6</accession>
<organism evidence="1 2">
    <name type="scientific">Filimonas zeae</name>
    <dbReference type="NCBI Taxonomy" id="1737353"/>
    <lineage>
        <taxon>Bacteria</taxon>
        <taxon>Pseudomonadati</taxon>
        <taxon>Bacteroidota</taxon>
        <taxon>Chitinophagia</taxon>
        <taxon>Chitinophagales</taxon>
        <taxon>Chitinophagaceae</taxon>
        <taxon>Filimonas</taxon>
    </lineage>
</organism>
<dbReference type="InterPro" id="IPR025563">
    <property type="entry name" value="DUF4286"/>
</dbReference>
<evidence type="ECO:0008006" key="3">
    <source>
        <dbReference type="Google" id="ProtNLM"/>
    </source>
</evidence>
<dbReference type="AlphaFoldDB" id="A0A917MYZ6"/>
<comment type="caution">
    <text evidence="1">The sequence shown here is derived from an EMBL/GenBank/DDBJ whole genome shotgun (WGS) entry which is preliminary data.</text>
</comment>
<dbReference type="Proteomes" id="UP000627292">
    <property type="component" value="Unassembled WGS sequence"/>
</dbReference>